<dbReference type="Proteomes" id="UP000790709">
    <property type="component" value="Unassembled WGS sequence"/>
</dbReference>
<reference evidence="1" key="1">
    <citation type="journal article" date="2021" name="New Phytol.">
        <title>Evolutionary innovations through gain and loss of genes in the ectomycorrhizal Boletales.</title>
        <authorList>
            <person name="Wu G."/>
            <person name="Miyauchi S."/>
            <person name="Morin E."/>
            <person name="Kuo A."/>
            <person name="Drula E."/>
            <person name="Varga T."/>
            <person name="Kohler A."/>
            <person name="Feng B."/>
            <person name="Cao Y."/>
            <person name="Lipzen A."/>
            <person name="Daum C."/>
            <person name="Hundley H."/>
            <person name="Pangilinan J."/>
            <person name="Johnson J."/>
            <person name="Barry K."/>
            <person name="LaButti K."/>
            <person name="Ng V."/>
            <person name="Ahrendt S."/>
            <person name="Min B."/>
            <person name="Choi I.G."/>
            <person name="Park H."/>
            <person name="Plett J.M."/>
            <person name="Magnuson J."/>
            <person name="Spatafora J.W."/>
            <person name="Nagy L.G."/>
            <person name="Henrissat B."/>
            <person name="Grigoriev I.V."/>
            <person name="Yang Z.L."/>
            <person name="Xu J."/>
            <person name="Martin F.M."/>
        </authorList>
    </citation>
    <scope>NUCLEOTIDE SEQUENCE</scope>
    <source>
        <strain evidence="1">KUC20120723A-06</strain>
    </source>
</reference>
<name>A0ACB8BM08_9AGAM</name>
<evidence type="ECO:0000313" key="1">
    <source>
        <dbReference type="EMBL" id="KAH7926180.1"/>
    </source>
</evidence>
<proteinExistence type="predicted"/>
<keyword evidence="2" id="KW-1185">Reference proteome</keyword>
<sequence>MAHPLLWPGKVFFYPIGNTSPICLTQDLALEETANILLLGCGDPRHILFTVHASAADVPQSSRPLDITCCDVESAVLARNVLLLTLLADEDASDNITKIWNLFYHLYIDKASLSLLIKQCQKLVNISETLQDWQASKYGHFLKMCTAKTLLQLRHFWTLYLQTESLPPQKHKRFQEDFATNIRRNASSSQYTFSSVRSAGPFSVPAIMVLPKIFNHYWKTGTTSYDSNEISEAKLANPTFAYSSSSSDKFVVHYGTDPIAPFHPAEAFLPRPATSGSPSEEDVVTTAKAQFRRWAVAFSCLLRKSSPEYPVTIRVFAGDALAFCTALRYCSMTKDTSTPLYTSPWDMTSIILNETNYGPNAAFSAPTAFNVIETSNLLDHIGLLNVLIATSPILSRVPTSTIYTEALLSYGVDPMSSLLDRACCDLPTLSFLLGLIPSTFISQFTTHSNVHEIVSHRGSPSFASQFHERVAWKIPAGADPAVCRPGVDVNQRTGFDASQLAKLLFSIYLKMFGNEDLKNIMGGPPERSPGATLTHYNRRTFAELLRVAKERIHVDWQQTMSKFSELVVADKNLIIGSNNYQDMCCQLHLLGVDTVDTLSIEYSLSRQRIGSPETFRGWKTIPPTICIVLVVPQAAIASVRSLLDQTGTPSLHVEIHSPSARFSNMFTSIQAAYGTFHTTGTRENKRIVVRCDSTGRFGELPLVISFWMPSWILTLAPRDTHVAMGVQSTPGTAKLLLGKLGMNLRIFSSPLMDERNVHILTERPNLEAGVEKAAALAAWPAELGPCSTTIRMDDPCRQIEMVTVRMDVTDTSAQSSLAGGATVTTTQLSPYVVQVSIGNTKQSTYFPLPVDALKSKLRVARKSMYVEVVVPVALGPAYRGVKALLGRFPIVSHGQNLTSWNVHRVDLDRLPALQTTTPGSMEWLRPLCFLMFSDREKRAREGVSSGTGVSPDTLMNLKDSLLSIFGASSGLSEPNARVFALAQDGPIGAYTLIFVNELRLDLASHTAVADAWVLPMTLEILPHVLDAISGITASIMHIKTDAEEMRAWKQFLPAITERCRTWKHKTTCEYEAHGAIPLSMEWAESPICSCGRGVGSQALSKVEKWSAFMPYVTRAALSPLFAVSYLEEVGTWLTDGEAVLGTPLATSPAPSCAACQKKQLNLRLCGKCKKVRYCSPECQKKDWKAHKAHCTQS</sequence>
<protein>
    <submittedName>
        <fullName evidence="1">Uncharacterized protein</fullName>
    </submittedName>
</protein>
<evidence type="ECO:0000313" key="2">
    <source>
        <dbReference type="Proteomes" id="UP000790709"/>
    </source>
</evidence>
<organism evidence="1 2">
    <name type="scientific">Leucogyrophana mollusca</name>
    <dbReference type="NCBI Taxonomy" id="85980"/>
    <lineage>
        <taxon>Eukaryota</taxon>
        <taxon>Fungi</taxon>
        <taxon>Dikarya</taxon>
        <taxon>Basidiomycota</taxon>
        <taxon>Agaricomycotina</taxon>
        <taxon>Agaricomycetes</taxon>
        <taxon>Agaricomycetidae</taxon>
        <taxon>Boletales</taxon>
        <taxon>Boletales incertae sedis</taxon>
        <taxon>Leucogyrophana</taxon>
    </lineage>
</organism>
<gene>
    <name evidence="1" type="ORF">BV22DRAFT_1194548</name>
</gene>
<comment type="caution">
    <text evidence="1">The sequence shown here is derived from an EMBL/GenBank/DDBJ whole genome shotgun (WGS) entry which is preliminary data.</text>
</comment>
<accession>A0ACB8BM08</accession>
<dbReference type="EMBL" id="MU266387">
    <property type="protein sequence ID" value="KAH7926180.1"/>
    <property type="molecule type" value="Genomic_DNA"/>
</dbReference>